<evidence type="ECO:0000313" key="1">
    <source>
        <dbReference type="EMBL" id="PKI39774.1"/>
    </source>
</evidence>
<dbReference type="EMBL" id="PGOL01003762">
    <property type="protein sequence ID" value="PKI39774.1"/>
    <property type="molecule type" value="Genomic_DNA"/>
</dbReference>
<name>A0A2I0I6Z7_PUNGR</name>
<organism evidence="1 2">
    <name type="scientific">Punica granatum</name>
    <name type="common">Pomegranate</name>
    <dbReference type="NCBI Taxonomy" id="22663"/>
    <lineage>
        <taxon>Eukaryota</taxon>
        <taxon>Viridiplantae</taxon>
        <taxon>Streptophyta</taxon>
        <taxon>Embryophyta</taxon>
        <taxon>Tracheophyta</taxon>
        <taxon>Spermatophyta</taxon>
        <taxon>Magnoliopsida</taxon>
        <taxon>eudicotyledons</taxon>
        <taxon>Gunneridae</taxon>
        <taxon>Pentapetalae</taxon>
        <taxon>rosids</taxon>
        <taxon>malvids</taxon>
        <taxon>Myrtales</taxon>
        <taxon>Lythraceae</taxon>
        <taxon>Punica</taxon>
    </lineage>
</organism>
<protein>
    <recommendedName>
        <fullName evidence="3">Retrovirus-related Pol polyprotein from transposon TNT 1-94</fullName>
    </recommendedName>
</protein>
<accession>A0A2I0I6Z7</accession>
<dbReference type="AlphaFoldDB" id="A0A2I0I6Z7"/>
<sequence>MDLANVEVKVEDQDQALLLLFSLPKGYESFVSTMLYGKTKITLEDVKASLNSKVFRKKVLEHHGGNGEGLVARGRLSEKGSRGRVIRISKGALVVMKGLLQNDIDLLETDKVEKHRLHTCSKAPKFLISNVAFDVPALVKHIEGTCPRKVEKLRRKVELGSKALISFGGCTILKLRKLGTSKESKDGLDLSDCTI</sequence>
<dbReference type="Pfam" id="PF14223">
    <property type="entry name" value="Retrotran_gag_2"/>
    <property type="match status" value="1"/>
</dbReference>
<keyword evidence="2" id="KW-1185">Reference proteome</keyword>
<comment type="caution">
    <text evidence="1">The sequence shown here is derived from an EMBL/GenBank/DDBJ whole genome shotgun (WGS) entry which is preliminary data.</text>
</comment>
<reference evidence="1 2" key="1">
    <citation type="submission" date="2017-11" db="EMBL/GenBank/DDBJ databases">
        <title>De-novo sequencing of pomegranate (Punica granatum L.) genome.</title>
        <authorList>
            <person name="Akparov Z."/>
            <person name="Amiraslanov A."/>
            <person name="Hajiyeva S."/>
            <person name="Abbasov M."/>
            <person name="Kaur K."/>
            <person name="Hamwieh A."/>
            <person name="Solovyev V."/>
            <person name="Salamov A."/>
            <person name="Braich B."/>
            <person name="Kosarev P."/>
            <person name="Mahmoud A."/>
            <person name="Hajiyev E."/>
            <person name="Babayeva S."/>
            <person name="Izzatullayeva V."/>
            <person name="Mammadov A."/>
            <person name="Mammadov A."/>
            <person name="Sharifova S."/>
            <person name="Ojaghi J."/>
            <person name="Eynullazada K."/>
            <person name="Bayramov B."/>
            <person name="Abdulazimova A."/>
            <person name="Shahmuradov I."/>
        </authorList>
    </citation>
    <scope>NUCLEOTIDE SEQUENCE [LARGE SCALE GENOMIC DNA]</scope>
    <source>
        <strain evidence="2">cv. AG2017</strain>
        <tissue evidence="1">Leaf</tissue>
    </source>
</reference>
<evidence type="ECO:0000313" key="2">
    <source>
        <dbReference type="Proteomes" id="UP000233551"/>
    </source>
</evidence>
<dbReference type="Proteomes" id="UP000233551">
    <property type="component" value="Unassembled WGS sequence"/>
</dbReference>
<dbReference type="STRING" id="22663.A0A2I0I6Z7"/>
<proteinExistence type="predicted"/>
<gene>
    <name evidence="1" type="ORF">CRG98_039819</name>
</gene>
<evidence type="ECO:0008006" key="3">
    <source>
        <dbReference type="Google" id="ProtNLM"/>
    </source>
</evidence>